<evidence type="ECO:0000256" key="7">
    <source>
        <dbReference type="SAM" id="Phobius"/>
    </source>
</evidence>
<dbReference type="Pfam" id="PF02365">
    <property type="entry name" value="NAM"/>
    <property type="match status" value="1"/>
</dbReference>
<comment type="subcellular location">
    <subcellularLocation>
        <location evidence="1">Nucleus</location>
    </subcellularLocation>
</comment>
<feature type="compositionally biased region" description="Polar residues" evidence="6">
    <location>
        <begin position="242"/>
        <end position="262"/>
    </location>
</feature>
<dbReference type="Gene3D" id="2.170.150.80">
    <property type="entry name" value="NAC domain"/>
    <property type="match status" value="1"/>
</dbReference>
<evidence type="ECO:0000313" key="8">
    <source>
        <dbReference type="EMBL" id="AQK51570.1"/>
    </source>
</evidence>
<dbReference type="SUPFAM" id="SSF101941">
    <property type="entry name" value="NAC domain"/>
    <property type="match status" value="1"/>
</dbReference>
<dbReference type="ExpressionAtlas" id="A0A1D6PYP6">
    <property type="expression patterns" value="baseline and differential"/>
</dbReference>
<dbReference type="GO" id="GO:0003677">
    <property type="term" value="F:DNA binding"/>
    <property type="evidence" value="ECO:0007669"/>
    <property type="project" value="UniProtKB-KW"/>
</dbReference>
<keyword evidence="3" id="KW-0238">DNA-binding</keyword>
<keyword evidence="2" id="KW-0805">Transcription regulation</keyword>
<keyword evidence="7" id="KW-0812">Transmembrane</keyword>
<dbReference type="EMBL" id="CM000780">
    <property type="protein sequence ID" value="AQK51570.1"/>
    <property type="molecule type" value="Genomic_DNA"/>
</dbReference>
<dbReference type="AlphaFoldDB" id="A0A1D6PYP6"/>
<keyword evidence="7" id="KW-1133">Transmembrane helix</keyword>
<dbReference type="PANTHER" id="PTHR31744:SF210">
    <property type="entry name" value="NAC DOMAIN-CONTAINING PROTEIN 86-LIKE"/>
    <property type="match status" value="1"/>
</dbReference>
<dbReference type="PaxDb" id="4577-GRMZM2G125777_P01"/>
<protein>
    <submittedName>
        <fullName evidence="8">NAC domain containing protein 71</fullName>
    </submittedName>
</protein>
<feature type="region of interest" description="Disordered" evidence="6">
    <location>
        <begin position="1"/>
        <end position="22"/>
    </location>
</feature>
<gene>
    <name evidence="8" type="ORF">ZEAMMB73_Zm00001d049913</name>
</gene>
<keyword evidence="5" id="KW-0539">Nucleus</keyword>
<evidence type="ECO:0000256" key="2">
    <source>
        <dbReference type="ARBA" id="ARBA00023015"/>
    </source>
</evidence>
<keyword evidence="7" id="KW-0472">Membrane</keyword>
<dbReference type="GO" id="GO:0005634">
    <property type="term" value="C:nucleus"/>
    <property type="evidence" value="ECO:0007669"/>
    <property type="project" value="UniProtKB-SubCell"/>
</dbReference>
<name>A0A1D6PYP6_MAIZE</name>
<feature type="compositionally biased region" description="Low complexity" evidence="6">
    <location>
        <begin position="1"/>
        <end position="11"/>
    </location>
</feature>
<dbReference type="SMR" id="A0A1D6PYP6"/>
<dbReference type="PANTHER" id="PTHR31744">
    <property type="entry name" value="PROTEIN CUP-SHAPED COTYLEDON 2-RELATED"/>
    <property type="match status" value="1"/>
</dbReference>
<sequence length="638" mass="69109">MNHPSSSSSSAQPPPAPAVAAEATSLAPGFRFHPTDEELVSYYLKRKVLGRPLKVDAIADVDLYKLEPWDLPARSRLRSRDSQWYFFSRLDRKHANRARTNRATSGGYWKTTGKDREVRHGPRLVGMKKTLVFHAGRAPKGERTNWVMHEYRLEGDDAAGIPQDSFVVCRIFQKAGPGPQNGAQYGAPFVEEEWEEDDTDDGLLPVEGVAAADPEVPLASVEIPGALDRGYLQMSDLIQGLDDQNGNGTPSLPVSDTSNNSNHSEDVDGNSGDILSDPNLGSNFLQYAEPGEQNSLMLNGTIISNANAGDFFDNSSHSDGFLELKDFGDAANLDFPLGNGSSIWPLDCWAWKTPDSAESLNGTNDEIPPLPDDQTFQPDELEQLLQSIQEDSHLGSSIIDPPHSSMTNSVLPDEDCLMFYDAPFDSTMCDDGFAQNGILGSAATNLSGIGMVDDGMPYFDAMDGNLFNDILGSIQQPDGSSSHAFNGPVLTQEVNNTMFTYSPTQKVLEPNIVVGAPSSARLPEAGSQLNCVVLPGEFPSNHRKSLARISGARPNTLHVSAEVIHIGSLAVPSGADKWALQKDQGMELLFSADFEPDARIHCGCNTITAVLRGGFCLFFVSAIMLLVSYEVGMCIYGK</sequence>
<evidence type="ECO:0000256" key="3">
    <source>
        <dbReference type="ARBA" id="ARBA00023125"/>
    </source>
</evidence>
<dbReference type="InParanoid" id="A0A1D6PYP6"/>
<dbReference type="InterPro" id="IPR036093">
    <property type="entry name" value="NAC_dom_sf"/>
</dbReference>
<evidence type="ECO:0000256" key="5">
    <source>
        <dbReference type="ARBA" id="ARBA00023242"/>
    </source>
</evidence>
<reference evidence="8" key="1">
    <citation type="submission" date="2015-12" db="EMBL/GenBank/DDBJ databases">
        <title>Update maize B73 reference genome by single molecule sequencing technologies.</title>
        <authorList>
            <consortium name="Maize Genome Sequencing Project"/>
            <person name="Ware D."/>
        </authorList>
    </citation>
    <scope>NUCLEOTIDE SEQUENCE</scope>
    <source>
        <tissue evidence="8">Seedling</tissue>
    </source>
</reference>
<evidence type="ECO:0000256" key="6">
    <source>
        <dbReference type="SAM" id="MobiDB-lite"/>
    </source>
</evidence>
<dbReference type="GO" id="GO:0006355">
    <property type="term" value="P:regulation of DNA-templated transcription"/>
    <property type="evidence" value="ECO:0007669"/>
    <property type="project" value="InterPro"/>
</dbReference>
<feature type="transmembrane region" description="Helical" evidence="7">
    <location>
        <begin position="609"/>
        <end position="629"/>
    </location>
</feature>
<organism evidence="8">
    <name type="scientific">Zea mays</name>
    <name type="common">Maize</name>
    <dbReference type="NCBI Taxonomy" id="4577"/>
    <lineage>
        <taxon>Eukaryota</taxon>
        <taxon>Viridiplantae</taxon>
        <taxon>Streptophyta</taxon>
        <taxon>Embryophyta</taxon>
        <taxon>Tracheophyta</taxon>
        <taxon>Spermatophyta</taxon>
        <taxon>Magnoliopsida</taxon>
        <taxon>Liliopsida</taxon>
        <taxon>Poales</taxon>
        <taxon>Poaceae</taxon>
        <taxon>PACMAD clade</taxon>
        <taxon>Panicoideae</taxon>
        <taxon>Andropogonodae</taxon>
        <taxon>Andropogoneae</taxon>
        <taxon>Tripsacinae</taxon>
        <taxon>Zea</taxon>
    </lineage>
</organism>
<dbReference type="FunCoup" id="A0A1D6PYP6">
    <property type="interactions" value="2053"/>
</dbReference>
<dbReference type="PROSITE" id="PS51005">
    <property type="entry name" value="NAC"/>
    <property type="match status" value="1"/>
</dbReference>
<dbReference type="OMA" id="RVHCGCN"/>
<dbReference type="InterPro" id="IPR003441">
    <property type="entry name" value="NAC-dom"/>
</dbReference>
<dbReference type="FunFam" id="2.170.150.80:FF:000002">
    <property type="entry name" value="Nac domain-containing protein 86"/>
    <property type="match status" value="1"/>
</dbReference>
<dbReference type="eggNOG" id="ENOG502QTKI">
    <property type="taxonomic scope" value="Eukaryota"/>
</dbReference>
<keyword evidence="4" id="KW-0804">Transcription</keyword>
<accession>A0A1D6PYP6</accession>
<proteinExistence type="predicted"/>
<feature type="region of interest" description="Disordered" evidence="6">
    <location>
        <begin position="357"/>
        <end position="376"/>
    </location>
</feature>
<evidence type="ECO:0000256" key="4">
    <source>
        <dbReference type="ARBA" id="ARBA00023163"/>
    </source>
</evidence>
<evidence type="ECO:0000256" key="1">
    <source>
        <dbReference type="ARBA" id="ARBA00004123"/>
    </source>
</evidence>
<feature type="region of interest" description="Disordered" evidence="6">
    <location>
        <begin position="239"/>
        <end position="276"/>
    </location>
</feature>